<sequence>MNTLLSCHYLRIVIIFFVFVTAKSLSAQTVVKGVVIDSKTQPVGYATIQSFHLPDSTFIGGCVAEADGSFELVLPAELRLKDVVLRASCLSYITREIIASEHPLTIELSEDTRMLKEVVVTARAKGQQIDRRVFGFSQKLLKAAQNSRDLFRFIPDINVDLISGQISSISKGSVQVLINGIKATDQQLKALPAHFVKEIVYYDIPPARYAGVGAVIDVIAPRLEAGIDLGVNLLAAVSIGFADGSAFINLVKGKHQLSGEYTLSHRNYTKRISDRSYTYDLGGEECNTIMEMQDDFGYTTHQPTIRYTLNMPKVQVLQFSFTPEFETRHNGGITNIIHKRGTNTEENKADVIGKSNYVSPIFDIYYSRQFGEKQELSGTANVAFYSTEATESNHEFRVDKTPVIQDDMQLKNKSRSLSGEINYTNRTSIGQWNTGYRLRNVFVDYNITNMFGNKTYTTTNTRHYFYTELKGRYKKFNYLASLGLTHLSSDNAGVKYSRTLFTPNIMLASGLGKGHYMRFQFAYTPVMPWASQMSDNSIYLSRDIIHKGNPDLLNAHHYSAKLFYSWENSFLNLSSQLFYTHTEGVHTLDYRLSKDGTRYERSYFNARSLISSGGSLQIALKPFGDILSLRAFVEPACSTLSIGNEKFNHFAVRNNFSLTFIKNKWMAQYVVSIPEWSLSGSGLDRTREIHGLYGQYKTGNWSFILGWSVIGAPTTYNSKTIANSPVRYTANTNIYDNKNMVLLGVSYSFSSGKKQQVLRTLQSESSGAVTF</sequence>
<evidence type="ECO:0000313" key="1">
    <source>
        <dbReference type="EMBL" id="SUB88574.1"/>
    </source>
</evidence>
<evidence type="ECO:0000313" key="2">
    <source>
        <dbReference type="Proteomes" id="UP000254156"/>
    </source>
</evidence>
<dbReference type="RefSeq" id="WP_025004030.1">
    <property type="nucleotide sequence ID" value="NZ_UGTF01000002.1"/>
</dbReference>
<dbReference type="SUPFAM" id="SSF49464">
    <property type="entry name" value="Carboxypeptidase regulatory domain-like"/>
    <property type="match status" value="1"/>
</dbReference>
<dbReference type="SUPFAM" id="SSF56935">
    <property type="entry name" value="Porins"/>
    <property type="match status" value="1"/>
</dbReference>
<evidence type="ECO:0008006" key="3">
    <source>
        <dbReference type="Google" id="ProtNLM"/>
    </source>
</evidence>
<gene>
    <name evidence="1" type="ORF">NCTC11632_00645</name>
</gene>
<dbReference type="InterPro" id="IPR008969">
    <property type="entry name" value="CarboxyPept-like_regulatory"/>
</dbReference>
<dbReference type="AlphaFoldDB" id="A0A379E8E7"/>
<protein>
    <recommendedName>
        <fullName evidence="3">Outer membrane protein beta-barrel domain-containing protein</fullName>
    </recommendedName>
</protein>
<organism evidence="1 2">
    <name type="scientific">Porphyromonas macacae</name>
    <dbReference type="NCBI Taxonomy" id="28115"/>
    <lineage>
        <taxon>Bacteria</taxon>
        <taxon>Pseudomonadati</taxon>
        <taxon>Bacteroidota</taxon>
        <taxon>Bacteroidia</taxon>
        <taxon>Bacteroidales</taxon>
        <taxon>Porphyromonadaceae</taxon>
        <taxon>Porphyromonas</taxon>
    </lineage>
</organism>
<reference evidence="1 2" key="1">
    <citation type="submission" date="2018-06" db="EMBL/GenBank/DDBJ databases">
        <authorList>
            <consortium name="Pathogen Informatics"/>
            <person name="Doyle S."/>
        </authorList>
    </citation>
    <scope>NUCLEOTIDE SEQUENCE [LARGE SCALE GENOMIC DNA]</scope>
    <source>
        <strain evidence="1 2">NCTC11632</strain>
    </source>
</reference>
<dbReference type="Proteomes" id="UP000254156">
    <property type="component" value="Unassembled WGS sequence"/>
</dbReference>
<accession>A0A379E8E7</accession>
<name>A0A379E8E7_9PORP</name>
<dbReference type="EMBL" id="UGTF01000002">
    <property type="protein sequence ID" value="SUB88574.1"/>
    <property type="molecule type" value="Genomic_DNA"/>
</dbReference>
<proteinExistence type="predicted"/>